<gene>
    <name evidence="9" type="ORF">BJN34_09055</name>
</gene>
<organism evidence="9 10">
    <name type="scientific">Cupriavidus necator</name>
    <name type="common">Alcaligenes eutrophus</name>
    <name type="synonym">Ralstonia eutropha</name>
    <dbReference type="NCBI Taxonomy" id="106590"/>
    <lineage>
        <taxon>Bacteria</taxon>
        <taxon>Pseudomonadati</taxon>
        <taxon>Pseudomonadota</taxon>
        <taxon>Betaproteobacteria</taxon>
        <taxon>Burkholderiales</taxon>
        <taxon>Burkholderiaceae</taxon>
        <taxon>Cupriavidus</taxon>
    </lineage>
</organism>
<dbReference type="PIRSF" id="PIRSF016578">
    <property type="entry name" value="HsaA"/>
    <property type="match status" value="1"/>
</dbReference>
<dbReference type="OrthoDB" id="9770681at2"/>
<dbReference type="InterPro" id="IPR009100">
    <property type="entry name" value="AcylCoA_DH/oxidase_NM_dom_sf"/>
</dbReference>
<evidence type="ECO:0000256" key="5">
    <source>
        <dbReference type="ARBA" id="ARBA00023002"/>
    </source>
</evidence>
<dbReference type="AlphaFoldDB" id="A0A1U9UN21"/>
<keyword evidence="3" id="KW-0285">Flavoprotein</keyword>
<evidence type="ECO:0000259" key="6">
    <source>
        <dbReference type="Pfam" id="PF00441"/>
    </source>
</evidence>
<dbReference type="Pfam" id="PF00441">
    <property type="entry name" value="Acyl-CoA_dh_1"/>
    <property type="match status" value="1"/>
</dbReference>
<dbReference type="InterPro" id="IPR013786">
    <property type="entry name" value="AcylCoA_DH/ox_N"/>
</dbReference>
<dbReference type="FunFam" id="1.20.140.10:FF:000001">
    <property type="entry name" value="Acyl-CoA dehydrogenase"/>
    <property type="match status" value="1"/>
</dbReference>
<dbReference type="InterPro" id="IPR046373">
    <property type="entry name" value="Acyl-CoA_Oxase/DH_mid-dom_sf"/>
</dbReference>
<evidence type="ECO:0000256" key="2">
    <source>
        <dbReference type="ARBA" id="ARBA00009347"/>
    </source>
</evidence>
<evidence type="ECO:0000256" key="1">
    <source>
        <dbReference type="ARBA" id="ARBA00001974"/>
    </source>
</evidence>
<keyword evidence="4" id="KW-0274">FAD</keyword>
<feature type="domain" description="Acyl-CoA dehydrogenase/oxidase N-terminal" evidence="8">
    <location>
        <begin position="8"/>
        <end position="118"/>
    </location>
</feature>
<dbReference type="RefSeq" id="WP_078196325.1">
    <property type="nucleotide sequence ID" value="NZ_CP017757.2"/>
</dbReference>
<sequence>MDFSLDSTQVALKDSLRRYLEKEVAPVVDRYEAQKEPVPRAFVAAMRDFGLIGGLMPEKDGGFGLPTTTYGMLIAEVARVWPSLRSVFAVSNLASFVLAEYGNAALREKYLPRILSGEAIACFALSEPNIGSDAANVQTRAERTANGWRINGRKLYITNGPICDLGIVFVRTPTSDGKHGVSCLVFESSMPGVSCTPIGKMGMHSCPLGELLFDNVEVPEENLLGAPGEAFAIAKQHLNVGRSMAAFSALGIAEAALEAAIRFAKDRVQFGRPIGSFQLVQQMIADMMTMVETARLLSYRSADAIDRQDPENKALCSMAKRYVTDITLRVAELSLQVHGGAGYTTLFPVERYYRDARHLCIAEGTNQIQSMLVAQTALGLSALR</sequence>
<dbReference type="Gene3D" id="2.40.110.10">
    <property type="entry name" value="Butyryl-CoA Dehydrogenase, subunit A, domain 2"/>
    <property type="match status" value="1"/>
</dbReference>
<feature type="domain" description="Acyl-CoA dehydrogenase/oxidase C-terminal" evidence="6">
    <location>
        <begin position="231"/>
        <end position="377"/>
    </location>
</feature>
<accession>A0A1U9UN21</accession>
<dbReference type="InterPro" id="IPR009075">
    <property type="entry name" value="AcylCo_DH/oxidase_C"/>
</dbReference>
<dbReference type="Proteomes" id="UP000189627">
    <property type="component" value="Chromosome 1"/>
</dbReference>
<dbReference type="PANTHER" id="PTHR43884">
    <property type="entry name" value="ACYL-COA DEHYDROGENASE"/>
    <property type="match status" value="1"/>
</dbReference>
<dbReference type="SUPFAM" id="SSF56645">
    <property type="entry name" value="Acyl-CoA dehydrogenase NM domain-like"/>
    <property type="match status" value="1"/>
</dbReference>
<keyword evidence="5" id="KW-0560">Oxidoreductase</keyword>
<proteinExistence type="inferred from homology"/>
<protein>
    <submittedName>
        <fullName evidence="9">Acyl-CoA dehydrogenase</fullName>
    </submittedName>
</protein>
<evidence type="ECO:0000259" key="7">
    <source>
        <dbReference type="Pfam" id="PF02770"/>
    </source>
</evidence>
<evidence type="ECO:0000256" key="4">
    <source>
        <dbReference type="ARBA" id="ARBA00022827"/>
    </source>
</evidence>
<dbReference type="GO" id="GO:0050660">
    <property type="term" value="F:flavin adenine dinucleotide binding"/>
    <property type="evidence" value="ECO:0007669"/>
    <property type="project" value="InterPro"/>
</dbReference>
<dbReference type="Gene3D" id="1.20.140.10">
    <property type="entry name" value="Butyryl-CoA Dehydrogenase, subunit A, domain 3"/>
    <property type="match status" value="1"/>
</dbReference>
<dbReference type="InterPro" id="IPR006091">
    <property type="entry name" value="Acyl-CoA_Oxase/DH_mid-dom"/>
</dbReference>
<dbReference type="InterPro" id="IPR037069">
    <property type="entry name" value="AcylCoA_DH/ox_N_sf"/>
</dbReference>
<dbReference type="PANTHER" id="PTHR43884:SF12">
    <property type="entry name" value="ISOVALERYL-COA DEHYDROGENASE, MITOCHONDRIAL-RELATED"/>
    <property type="match status" value="1"/>
</dbReference>
<name>A0A1U9UN21_CUPNE</name>
<dbReference type="Pfam" id="PF02770">
    <property type="entry name" value="Acyl-CoA_dh_M"/>
    <property type="match status" value="1"/>
</dbReference>
<dbReference type="Pfam" id="PF02771">
    <property type="entry name" value="Acyl-CoA_dh_N"/>
    <property type="match status" value="1"/>
</dbReference>
<dbReference type="KEGG" id="cuh:BJN34_09055"/>
<dbReference type="GO" id="GO:0003995">
    <property type="term" value="F:acyl-CoA dehydrogenase activity"/>
    <property type="evidence" value="ECO:0007669"/>
    <property type="project" value="TreeGrafter"/>
</dbReference>
<evidence type="ECO:0000313" key="10">
    <source>
        <dbReference type="Proteomes" id="UP000189627"/>
    </source>
</evidence>
<feature type="domain" description="Acyl-CoA oxidase/dehydrogenase middle" evidence="7">
    <location>
        <begin position="122"/>
        <end position="216"/>
    </location>
</feature>
<dbReference type="FunFam" id="2.40.110.10:FF:000002">
    <property type="entry name" value="Acyl-CoA dehydrogenase fadE12"/>
    <property type="match status" value="1"/>
</dbReference>
<evidence type="ECO:0000259" key="8">
    <source>
        <dbReference type="Pfam" id="PF02771"/>
    </source>
</evidence>
<dbReference type="EMBL" id="CP017757">
    <property type="protein sequence ID" value="AQV94038.1"/>
    <property type="molecule type" value="Genomic_DNA"/>
</dbReference>
<evidence type="ECO:0000313" key="9">
    <source>
        <dbReference type="EMBL" id="AQV94038.1"/>
    </source>
</evidence>
<dbReference type="Gene3D" id="1.10.540.10">
    <property type="entry name" value="Acyl-CoA dehydrogenase/oxidase, N-terminal domain"/>
    <property type="match status" value="1"/>
</dbReference>
<evidence type="ECO:0000256" key="3">
    <source>
        <dbReference type="ARBA" id="ARBA00022630"/>
    </source>
</evidence>
<dbReference type="InterPro" id="IPR036250">
    <property type="entry name" value="AcylCo_DH-like_C"/>
</dbReference>
<reference evidence="10" key="1">
    <citation type="submission" date="2017-02" db="EMBL/GenBank/DDBJ databases">
        <title>Complete genome sequence of Cupriavidus necator strain NH9, a 3-chlorobenzoate degrader.</title>
        <authorList>
            <person name="Moriuchi R."/>
            <person name="Dohra H."/>
            <person name="Ogawa N."/>
        </authorList>
    </citation>
    <scope>NUCLEOTIDE SEQUENCE [LARGE SCALE GENOMIC DNA]</scope>
    <source>
        <strain evidence="10">NH9</strain>
    </source>
</reference>
<comment type="similarity">
    <text evidence="2">Belongs to the acyl-CoA dehydrogenase family.</text>
</comment>
<comment type="cofactor">
    <cofactor evidence="1">
        <name>FAD</name>
        <dbReference type="ChEBI" id="CHEBI:57692"/>
    </cofactor>
</comment>
<dbReference type="SUPFAM" id="SSF47203">
    <property type="entry name" value="Acyl-CoA dehydrogenase C-terminal domain-like"/>
    <property type="match status" value="1"/>
</dbReference>